<keyword evidence="2" id="KW-1185">Reference proteome</keyword>
<protein>
    <recommendedName>
        <fullName evidence="3">MftR C-terminal domain-containing protein</fullName>
    </recommendedName>
</protein>
<dbReference type="EMBL" id="BAABJQ010000009">
    <property type="protein sequence ID" value="GAA5187498.1"/>
    <property type="molecule type" value="Genomic_DNA"/>
</dbReference>
<evidence type="ECO:0008006" key="3">
    <source>
        <dbReference type="Google" id="ProtNLM"/>
    </source>
</evidence>
<gene>
    <name evidence="1" type="ORF">GCM10023322_36000</name>
</gene>
<organism evidence="1 2">
    <name type="scientific">Rugosimonospora acidiphila</name>
    <dbReference type="NCBI Taxonomy" id="556531"/>
    <lineage>
        <taxon>Bacteria</taxon>
        <taxon>Bacillati</taxon>
        <taxon>Actinomycetota</taxon>
        <taxon>Actinomycetes</taxon>
        <taxon>Micromonosporales</taxon>
        <taxon>Micromonosporaceae</taxon>
        <taxon>Rugosimonospora</taxon>
    </lineage>
</organism>
<comment type="caution">
    <text evidence="1">The sequence shown here is derived from an EMBL/GenBank/DDBJ whole genome shotgun (WGS) entry which is preliminary data.</text>
</comment>
<dbReference type="Proteomes" id="UP001501570">
    <property type="component" value="Unassembled WGS sequence"/>
</dbReference>
<accession>A0ABP9RWV5</accession>
<evidence type="ECO:0000313" key="1">
    <source>
        <dbReference type="EMBL" id="GAA5187498.1"/>
    </source>
</evidence>
<proteinExistence type="predicted"/>
<evidence type="ECO:0000313" key="2">
    <source>
        <dbReference type="Proteomes" id="UP001501570"/>
    </source>
</evidence>
<reference evidence="2" key="1">
    <citation type="journal article" date="2019" name="Int. J. Syst. Evol. Microbiol.">
        <title>The Global Catalogue of Microorganisms (GCM) 10K type strain sequencing project: providing services to taxonomists for standard genome sequencing and annotation.</title>
        <authorList>
            <consortium name="The Broad Institute Genomics Platform"/>
            <consortium name="The Broad Institute Genome Sequencing Center for Infectious Disease"/>
            <person name="Wu L."/>
            <person name="Ma J."/>
        </authorList>
    </citation>
    <scope>NUCLEOTIDE SEQUENCE [LARGE SCALE GENOMIC DNA]</scope>
    <source>
        <strain evidence="2">JCM 18304</strain>
    </source>
</reference>
<sequence>MQLRDAAGERIRAGARVGERDLGRRYRREARHAVVSAALACLNNAVDEWARTRGTKPVDKLPDLAIAAVRG</sequence>
<name>A0ABP9RWV5_9ACTN</name>